<protein>
    <submittedName>
        <fullName evidence="9">Histidine transporter YuiF (NhaC family)</fullName>
    </submittedName>
</protein>
<reference evidence="9 10" key="1">
    <citation type="submission" date="2021-01" db="EMBL/GenBank/DDBJ databases">
        <title>Genomic Encyclopedia of Type Strains, Phase IV (KMG-IV): sequencing the most valuable type-strain genomes for metagenomic binning, comparative biology and taxonomic classification.</title>
        <authorList>
            <person name="Goeker M."/>
        </authorList>
    </citation>
    <scope>NUCLEOTIDE SEQUENCE [LARGE SCALE GENOMIC DNA]</scope>
    <source>
        <strain evidence="9 10">DSM 25540</strain>
    </source>
</reference>
<keyword evidence="5 6" id="KW-0472">Membrane</keyword>
<evidence type="ECO:0000256" key="6">
    <source>
        <dbReference type="SAM" id="Phobius"/>
    </source>
</evidence>
<feature type="transmembrane region" description="Helical" evidence="6">
    <location>
        <begin position="260"/>
        <end position="278"/>
    </location>
</feature>
<dbReference type="EMBL" id="JAFBEC010000003">
    <property type="protein sequence ID" value="MBM7632103.1"/>
    <property type="molecule type" value="Genomic_DNA"/>
</dbReference>
<keyword evidence="2" id="KW-1003">Cell membrane</keyword>
<dbReference type="Proteomes" id="UP000741863">
    <property type="component" value="Unassembled WGS sequence"/>
</dbReference>
<dbReference type="InterPro" id="IPR052576">
    <property type="entry name" value="AA_Transporter-Related"/>
</dbReference>
<name>A0ABS2P9L4_9BACL</name>
<evidence type="ECO:0000256" key="5">
    <source>
        <dbReference type="ARBA" id="ARBA00023136"/>
    </source>
</evidence>
<feature type="transmembrane region" description="Helical" evidence="6">
    <location>
        <begin position="58"/>
        <end position="81"/>
    </location>
</feature>
<feature type="transmembrane region" description="Helical" evidence="6">
    <location>
        <begin position="331"/>
        <end position="351"/>
    </location>
</feature>
<feature type="transmembrane region" description="Helical" evidence="6">
    <location>
        <begin position="102"/>
        <end position="130"/>
    </location>
</feature>
<evidence type="ECO:0000256" key="2">
    <source>
        <dbReference type="ARBA" id="ARBA00022475"/>
    </source>
</evidence>
<keyword evidence="4 6" id="KW-1133">Transmembrane helix</keyword>
<feature type="transmembrane region" description="Helical" evidence="6">
    <location>
        <begin position="192"/>
        <end position="213"/>
    </location>
</feature>
<evidence type="ECO:0000256" key="4">
    <source>
        <dbReference type="ARBA" id="ARBA00022989"/>
    </source>
</evidence>
<dbReference type="PANTHER" id="PTHR37821:SF1">
    <property type="entry name" value="AMINO ACID TRANSPORTER YUIF-RELATED"/>
    <property type="match status" value="1"/>
</dbReference>
<dbReference type="InterPro" id="IPR018461">
    <property type="entry name" value="Na/H_Antiport_NhaC-like_C"/>
</dbReference>
<feature type="transmembrane region" description="Helical" evidence="6">
    <location>
        <begin position="363"/>
        <end position="388"/>
    </location>
</feature>
<keyword evidence="10" id="KW-1185">Reference proteome</keyword>
<evidence type="ECO:0000313" key="10">
    <source>
        <dbReference type="Proteomes" id="UP000741863"/>
    </source>
</evidence>
<feature type="transmembrane region" description="Helical" evidence="6">
    <location>
        <begin position="423"/>
        <end position="440"/>
    </location>
</feature>
<dbReference type="PANTHER" id="PTHR37821">
    <property type="entry name" value="AMINO ACID TRANSPORTER YUIF-RELATED"/>
    <property type="match status" value="1"/>
</dbReference>
<accession>A0ABS2P9L4</accession>
<feature type="domain" description="Putative Na+/H+ antiporter N-terminal" evidence="8">
    <location>
        <begin position="2"/>
        <end position="87"/>
    </location>
</feature>
<evidence type="ECO:0000256" key="3">
    <source>
        <dbReference type="ARBA" id="ARBA00022692"/>
    </source>
</evidence>
<feature type="transmembrane region" description="Helical" evidence="6">
    <location>
        <begin position="290"/>
        <end position="311"/>
    </location>
</feature>
<feature type="transmembrane region" description="Helical" evidence="6">
    <location>
        <begin position="7"/>
        <end position="38"/>
    </location>
</feature>
<gene>
    <name evidence="9" type="ORF">JOD17_001196</name>
</gene>
<dbReference type="InterPro" id="IPR032813">
    <property type="entry name" value="Na_H_antiport_N"/>
</dbReference>
<sequence length="441" mass="46572">MNAVVIAVLLMIVLSLMRVHVVISLIIAALVGGLLGGLGFEGTIETFSDGLGDSASIALSYAVLGAFAVALSKTGLPRLLVDISIKIVGKKGESRSKALPKALIFLIIFTISCMSQNAIPIHIAFIPILIPPILQVLNELAIDRRAVATIMTFGLKAPYMLLPFGFGAIFHSIVVENTEANGMSANISDMPIAMLIPTIGMFLGLLVAVFFSYRKSRDYENRPIEGNQKDEEPTTYSVYSLISAVVAVIATVIIQVLYDSMIFAGVAGLIVLVFSRSVRFKESDELLTEGMKMMAFIGFVMIAASGFAEVIRETGHVEQIVAISTNWMGDSQGLAAIVMILIGLLITMGIGSSFATVPIIAALFVPICAAMGFSPLATLALIGTAGAIGDAGAPASDSTLGPSAGLNADGQHNHIWDTCVPTFLHFNIPLVIFGWLAAVIL</sequence>
<keyword evidence="3 6" id="KW-0812">Transmembrane</keyword>
<evidence type="ECO:0000259" key="8">
    <source>
        <dbReference type="Pfam" id="PF13726"/>
    </source>
</evidence>
<feature type="transmembrane region" description="Helical" evidence="6">
    <location>
        <begin position="234"/>
        <end position="254"/>
    </location>
</feature>
<dbReference type="RefSeq" id="WP_204696196.1">
    <property type="nucleotide sequence ID" value="NZ_JAFBEC010000003.1"/>
</dbReference>
<evidence type="ECO:0000259" key="7">
    <source>
        <dbReference type="Pfam" id="PF03553"/>
    </source>
</evidence>
<evidence type="ECO:0000256" key="1">
    <source>
        <dbReference type="ARBA" id="ARBA00004651"/>
    </source>
</evidence>
<dbReference type="Pfam" id="PF13726">
    <property type="entry name" value="Na_H_antiport_2"/>
    <property type="match status" value="1"/>
</dbReference>
<evidence type="ECO:0000313" key="9">
    <source>
        <dbReference type="EMBL" id="MBM7632103.1"/>
    </source>
</evidence>
<organism evidence="9 10">
    <name type="scientific">Geomicrobium sediminis</name>
    <dbReference type="NCBI Taxonomy" id="1347788"/>
    <lineage>
        <taxon>Bacteria</taxon>
        <taxon>Bacillati</taxon>
        <taxon>Bacillota</taxon>
        <taxon>Bacilli</taxon>
        <taxon>Bacillales</taxon>
        <taxon>Geomicrobium</taxon>
    </lineage>
</organism>
<dbReference type="Pfam" id="PF03553">
    <property type="entry name" value="Na_H_antiporter"/>
    <property type="match status" value="1"/>
</dbReference>
<comment type="caution">
    <text evidence="9">The sequence shown here is derived from an EMBL/GenBank/DDBJ whole genome shotgun (WGS) entry which is preliminary data.</text>
</comment>
<proteinExistence type="predicted"/>
<comment type="subcellular location">
    <subcellularLocation>
        <location evidence="1">Cell membrane</location>
        <topology evidence="1">Multi-pass membrane protein</topology>
    </subcellularLocation>
</comment>
<feature type="domain" description="Na+/H+ antiporter NhaC-like C-terminal" evidence="7">
    <location>
        <begin position="151"/>
        <end position="435"/>
    </location>
</feature>